<dbReference type="InterPro" id="IPR011577">
    <property type="entry name" value="Cyt_b561_bac/Ni-Hgenase"/>
</dbReference>
<feature type="transmembrane region" description="Helical" evidence="13">
    <location>
        <begin position="53"/>
        <end position="72"/>
    </location>
</feature>
<dbReference type="GeneID" id="92352051"/>
<evidence type="ECO:0000256" key="6">
    <source>
        <dbReference type="ARBA" id="ARBA00022692"/>
    </source>
</evidence>
<keyword evidence="5" id="KW-0349">Heme</keyword>
<feature type="domain" description="Cytochrome b561 bacterial/Ni-hydrogenase" evidence="14">
    <location>
        <begin position="13"/>
        <end position="180"/>
    </location>
</feature>
<keyword evidence="10" id="KW-0408">Iron</keyword>
<accession>I4Z679</accession>
<dbReference type="Pfam" id="PF01292">
    <property type="entry name" value="Ni_hydr_CYTB"/>
    <property type="match status" value="1"/>
</dbReference>
<evidence type="ECO:0000256" key="3">
    <source>
        <dbReference type="ARBA" id="ARBA00022448"/>
    </source>
</evidence>
<dbReference type="InterPro" id="IPR016174">
    <property type="entry name" value="Di-haem_cyt_TM"/>
</dbReference>
<dbReference type="EMBL" id="JH660670">
    <property type="protein sequence ID" value="EIM31721.1"/>
    <property type="molecule type" value="Genomic_DNA"/>
</dbReference>
<dbReference type="GO" id="GO:0009055">
    <property type="term" value="F:electron transfer activity"/>
    <property type="evidence" value="ECO:0007669"/>
    <property type="project" value="InterPro"/>
</dbReference>
<organism evidence="15 16">
    <name type="scientific">Leptothrix ochracea L12</name>
    <dbReference type="NCBI Taxonomy" id="735332"/>
    <lineage>
        <taxon>Bacteria</taxon>
        <taxon>Pseudomonadati</taxon>
        <taxon>Pseudomonadota</taxon>
        <taxon>Betaproteobacteria</taxon>
        <taxon>Burkholderiales</taxon>
        <taxon>Sphaerotilaceae</taxon>
        <taxon>Leptothrix</taxon>
    </lineage>
</organism>
<reference evidence="15 16" key="1">
    <citation type="submission" date="2012-04" db="EMBL/GenBank/DDBJ databases">
        <title>Improved High-Quality Draft sequence of Leptothrix ochracea L12.</title>
        <authorList>
            <consortium name="US DOE Joint Genome Institute"/>
            <person name="Lucas S."/>
            <person name="Han J."/>
            <person name="Lapidus A."/>
            <person name="Cheng J.-F."/>
            <person name="Goodwin L."/>
            <person name="Pitluck S."/>
            <person name="Peters L."/>
            <person name="Zeytun A."/>
            <person name="Detter J.C."/>
            <person name="Han C."/>
            <person name="Tapia R."/>
            <person name="Land M."/>
            <person name="Hauser L."/>
            <person name="Kyrpides N."/>
            <person name="Ivanova N."/>
            <person name="Pagani I."/>
            <person name="Stepanauskas R."/>
            <person name="Masland D."/>
            <person name="Poulton N."/>
            <person name="Emerson D."/>
            <person name="Fleming E."/>
            <person name="Woyke T."/>
        </authorList>
    </citation>
    <scope>NUCLEOTIDE SEQUENCE [LARGE SCALE GENOMIC DNA]</scope>
    <source>
        <strain evidence="15 16">L12</strain>
    </source>
</reference>
<evidence type="ECO:0000256" key="8">
    <source>
        <dbReference type="ARBA" id="ARBA00022982"/>
    </source>
</evidence>
<evidence type="ECO:0000256" key="4">
    <source>
        <dbReference type="ARBA" id="ARBA00022475"/>
    </source>
</evidence>
<sequence>MSSLPLQDTPNLYGRLSRLAHWGGALLVITMLAVGITFDEAARGSEFRASMKALHISLGASVWLLLIARILWRVKQNRAGLSPRPLSTVGWQLLLERGAHIGLLFALTALLFSGPLIVWTGGKPINIFGLLQLASPLTENKGLHTALEEGHELMANLLFGLLVLHIVGALRHGLGSLRRMSGPVRG</sequence>
<dbReference type="SUPFAM" id="SSF81342">
    <property type="entry name" value="Transmembrane di-heme cytochromes"/>
    <property type="match status" value="1"/>
</dbReference>
<dbReference type="GO" id="GO:0046872">
    <property type="term" value="F:metal ion binding"/>
    <property type="evidence" value="ECO:0007669"/>
    <property type="project" value="UniProtKB-KW"/>
</dbReference>
<evidence type="ECO:0000256" key="2">
    <source>
        <dbReference type="ARBA" id="ARBA00004651"/>
    </source>
</evidence>
<evidence type="ECO:0000313" key="16">
    <source>
        <dbReference type="Proteomes" id="UP000053899"/>
    </source>
</evidence>
<evidence type="ECO:0000313" key="15">
    <source>
        <dbReference type="EMBL" id="EIM31721.1"/>
    </source>
</evidence>
<comment type="similarity">
    <text evidence="12">Belongs to the cytochrome b561 family.</text>
</comment>
<evidence type="ECO:0000256" key="12">
    <source>
        <dbReference type="ARBA" id="ARBA00037975"/>
    </source>
</evidence>
<dbReference type="GO" id="GO:0020037">
    <property type="term" value="F:heme binding"/>
    <property type="evidence" value="ECO:0007669"/>
    <property type="project" value="TreeGrafter"/>
</dbReference>
<dbReference type="GO" id="GO:0005886">
    <property type="term" value="C:plasma membrane"/>
    <property type="evidence" value="ECO:0007669"/>
    <property type="project" value="UniProtKB-SubCell"/>
</dbReference>
<keyword evidence="11 13" id="KW-0472">Membrane</keyword>
<evidence type="ECO:0000256" key="1">
    <source>
        <dbReference type="ARBA" id="ARBA00001970"/>
    </source>
</evidence>
<keyword evidence="8" id="KW-0249">Electron transport</keyword>
<keyword evidence="7" id="KW-0479">Metal-binding</keyword>
<evidence type="ECO:0000256" key="7">
    <source>
        <dbReference type="ARBA" id="ARBA00022723"/>
    </source>
</evidence>
<comment type="subcellular location">
    <subcellularLocation>
        <location evidence="2">Cell membrane</location>
        <topology evidence="2">Multi-pass membrane protein</topology>
    </subcellularLocation>
</comment>
<evidence type="ECO:0000256" key="10">
    <source>
        <dbReference type="ARBA" id="ARBA00023004"/>
    </source>
</evidence>
<dbReference type="Proteomes" id="UP000053899">
    <property type="component" value="Unassembled WGS sequence"/>
</dbReference>
<dbReference type="AlphaFoldDB" id="I4Z679"/>
<keyword evidence="9 13" id="KW-1133">Transmembrane helix</keyword>
<evidence type="ECO:0000256" key="13">
    <source>
        <dbReference type="SAM" id="Phobius"/>
    </source>
</evidence>
<dbReference type="GO" id="GO:0022904">
    <property type="term" value="P:respiratory electron transport chain"/>
    <property type="evidence" value="ECO:0007669"/>
    <property type="project" value="InterPro"/>
</dbReference>
<evidence type="ECO:0000256" key="9">
    <source>
        <dbReference type="ARBA" id="ARBA00022989"/>
    </source>
</evidence>
<keyword evidence="3" id="KW-0813">Transport</keyword>
<evidence type="ECO:0000256" key="11">
    <source>
        <dbReference type="ARBA" id="ARBA00023136"/>
    </source>
</evidence>
<name>I4Z679_9BURK</name>
<dbReference type="RefSeq" id="WP_009453213.1">
    <property type="nucleotide sequence ID" value="NZ_JH660670.1"/>
</dbReference>
<dbReference type="PANTHER" id="PTHR30529:SF1">
    <property type="entry name" value="CYTOCHROME B561 HOMOLOG 2"/>
    <property type="match status" value="1"/>
</dbReference>
<keyword evidence="16" id="KW-1185">Reference proteome</keyword>
<dbReference type="HOGENOM" id="CLU_095321_4_1_4"/>
<evidence type="ECO:0000259" key="14">
    <source>
        <dbReference type="Pfam" id="PF01292"/>
    </source>
</evidence>
<dbReference type="PANTHER" id="PTHR30529">
    <property type="entry name" value="CYTOCHROME B561"/>
    <property type="match status" value="1"/>
</dbReference>
<keyword evidence="6 13" id="KW-0812">Transmembrane</keyword>
<dbReference type="Gene3D" id="1.20.950.20">
    <property type="entry name" value="Transmembrane di-heme cytochromes, Chain C"/>
    <property type="match status" value="1"/>
</dbReference>
<feature type="transmembrane region" description="Helical" evidence="13">
    <location>
        <begin position="101"/>
        <end position="121"/>
    </location>
</feature>
<feature type="transmembrane region" description="Helical" evidence="13">
    <location>
        <begin position="153"/>
        <end position="170"/>
    </location>
</feature>
<comment type="cofactor">
    <cofactor evidence="1">
        <name>heme b</name>
        <dbReference type="ChEBI" id="CHEBI:60344"/>
    </cofactor>
</comment>
<gene>
    <name evidence="15" type="ORF">LepocDRAFT_00004620</name>
</gene>
<dbReference type="InterPro" id="IPR052168">
    <property type="entry name" value="Cytochrome_b561_oxidase"/>
</dbReference>
<keyword evidence="4" id="KW-1003">Cell membrane</keyword>
<evidence type="ECO:0000256" key="5">
    <source>
        <dbReference type="ARBA" id="ARBA00022617"/>
    </source>
</evidence>
<dbReference type="OrthoDB" id="8536275at2"/>
<proteinExistence type="inferred from homology"/>
<protein>
    <submittedName>
        <fullName evidence="15">Cytochrome B561</fullName>
    </submittedName>
</protein>
<feature type="transmembrane region" description="Helical" evidence="13">
    <location>
        <begin position="20"/>
        <end position="38"/>
    </location>
</feature>